<feature type="region of interest" description="Disordered" evidence="1">
    <location>
        <begin position="1"/>
        <end position="25"/>
    </location>
</feature>
<dbReference type="Proteomes" id="UP001153954">
    <property type="component" value="Unassembled WGS sequence"/>
</dbReference>
<evidence type="ECO:0000313" key="3">
    <source>
        <dbReference type="Proteomes" id="UP001153954"/>
    </source>
</evidence>
<evidence type="ECO:0000256" key="1">
    <source>
        <dbReference type="SAM" id="MobiDB-lite"/>
    </source>
</evidence>
<accession>A0AAU9TME7</accession>
<keyword evidence="3" id="KW-1185">Reference proteome</keyword>
<dbReference type="EMBL" id="CAKOGL010000007">
    <property type="protein sequence ID" value="CAH2087854.1"/>
    <property type="molecule type" value="Genomic_DNA"/>
</dbReference>
<name>A0AAU9TME7_EUPED</name>
<sequence>MSAEGSPTRSGLPSERSVSYPNLQYKNNPSQPLELQGYNAETWINSEVEANRIQLPGYTHYYNYRQEVRGGGVSIFVHNNLKDNFIEKHSVDENHYIWIHINKFCLDIGAIYKPGRENRFNSEQFRFLKFSINAARKAEKDFTTWRF</sequence>
<evidence type="ECO:0000313" key="2">
    <source>
        <dbReference type="EMBL" id="CAH2087854.1"/>
    </source>
</evidence>
<organism evidence="2 3">
    <name type="scientific">Euphydryas editha</name>
    <name type="common">Edith's checkerspot</name>
    <dbReference type="NCBI Taxonomy" id="104508"/>
    <lineage>
        <taxon>Eukaryota</taxon>
        <taxon>Metazoa</taxon>
        <taxon>Ecdysozoa</taxon>
        <taxon>Arthropoda</taxon>
        <taxon>Hexapoda</taxon>
        <taxon>Insecta</taxon>
        <taxon>Pterygota</taxon>
        <taxon>Neoptera</taxon>
        <taxon>Endopterygota</taxon>
        <taxon>Lepidoptera</taxon>
        <taxon>Glossata</taxon>
        <taxon>Ditrysia</taxon>
        <taxon>Papilionoidea</taxon>
        <taxon>Nymphalidae</taxon>
        <taxon>Nymphalinae</taxon>
        <taxon>Euphydryas</taxon>
    </lineage>
</organism>
<comment type="caution">
    <text evidence="2">The sequence shown here is derived from an EMBL/GenBank/DDBJ whole genome shotgun (WGS) entry which is preliminary data.</text>
</comment>
<proteinExistence type="predicted"/>
<dbReference type="AlphaFoldDB" id="A0AAU9TME7"/>
<dbReference type="InterPro" id="IPR036691">
    <property type="entry name" value="Endo/exonu/phosph_ase_sf"/>
</dbReference>
<reference evidence="2" key="1">
    <citation type="submission" date="2022-03" db="EMBL/GenBank/DDBJ databases">
        <authorList>
            <person name="Tunstrom K."/>
        </authorList>
    </citation>
    <scope>NUCLEOTIDE SEQUENCE</scope>
</reference>
<protein>
    <submittedName>
        <fullName evidence="2">Uncharacterized protein</fullName>
    </submittedName>
</protein>
<gene>
    <name evidence="2" type="ORF">EEDITHA_LOCUS4071</name>
</gene>
<dbReference type="Gene3D" id="3.60.10.10">
    <property type="entry name" value="Endonuclease/exonuclease/phosphatase"/>
    <property type="match status" value="1"/>
</dbReference>